<gene>
    <name evidence="1" type="ORF">EH32_12945</name>
</gene>
<comment type="caution">
    <text evidence="1">The sequence shown here is derived from an EMBL/GenBank/DDBJ whole genome shotgun (WGS) entry which is preliminary data.</text>
</comment>
<proteinExistence type="predicted"/>
<sequence>MLPIGFVGRWNGKFLLVAGRGPSTFKKIGQRAPLTYRPVTGPDEIVVEMEPDVFFDLLNVPVPGTVQQGEAYVDENGDIVVARDRMRYFSKPTLRKLRSMFRDRVIVVRGQPRLEVAFDGAVRDRRRKKLFIELTRAEDIVILPRFDKNGEAIVDGEFEFDVPPRIGEPAAP</sequence>
<evidence type="ECO:0000313" key="2">
    <source>
        <dbReference type="Proteomes" id="UP000027866"/>
    </source>
</evidence>
<dbReference type="EMBL" id="JMIX01000007">
    <property type="protein sequence ID" value="KEO93128.1"/>
    <property type="molecule type" value="Genomic_DNA"/>
</dbReference>
<organism evidence="1 2">
    <name type="scientific">Erythrobacter litoralis</name>
    <dbReference type="NCBI Taxonomy" id="39960"/>
    <lineage>
        <taxon>Bacteria</taxon>
        <taxon>Pseudomonadati</taxon>
        <taxon>Pseudomonadota</taxon>
        <taxon>Alphaproteobacteria</taxon>
        <taxon>Sphingomonadales</taxon>
        <taxon>Erythrobacteraceae</taxon>
        <taxon>Erythrobacter/Porphyrobacter group</taxon>
        <taxon>Erythrobacter</taxon>
    </lineage>
</organism>
<evidence type="ECO:0000313" key="1">
    <source>
        <dbReference type="EMBL" id="KEO93128.1"/>
    </source>
</evidence>
<dbReference type="AlphaFoldDB" id="A0A074MMT9"/>
<keyword evidence="2" id="KW-1185">Reference proteome</keyword>
<dbReference type="Proteomes" id="UP000027866">
    <property type="component" value="Unassembled WGS sequence"/>
</dbReference>
<accession>A0A074MMT9</accession>
<name>A0A074MMT9_9SPHN</name>
<protein>
    <submittedName>
        <fullName evidence="1">Uncharacterized protein</fullName>
    </submittedName>
</protein>
<reference evidence="1 2" key="1">
    <citation type="submission" date="2014-04" db="EMBL/GenBank/DDBJ databases">
        <title>A comprehensive comparison of genomes of Erythrobacter spp. Strains.</title>
        <authorList>
            <person name="Zheng Q."/>
        </authorList>
    </citation>
    <scope>NUCLEOTIDE SEQUENCE [LARGE SCALE GENOMIC DNA]</scope>
    <source>
        <strain evidence="1 2">DSM 8509</strain>
    </source>
</reference>